<evidence type="ECO:0000259" key="1">
    <source>
        <dbReference type="Pfam" id="PF09204"/>
    </source>
</evidence>
<dbReference type="InterPro" id="IPR036471">
    <property type="entry name" value="Colicin_D_sf"/>
</dbReference>
<dbReference type="SUPFAM" id="SSF160631">
    <property type="entry name" value="SMI1/KNR4-like"/>
    <property type="match status" value="1"/>
</dbReference>
<dbReference type="AlphaFoldDB" id="S6A1G0"/>
<protein>
    <recommendedName>
        <fullName evidence="5">Knr4/Smi1-like domain-containing protein</fullName>
    </recommendedName>
</protein>
<dbReference type="HOGENOM" id="CLU_1119761_0_0_12"/>
<dbReference type="GeneID" id="301091262"/>
<organism evidence="3 4">
    <name type="scientific">Treponema pedis str. T A4</name>
    <dbReference type="NCBI Taxonomy" id="1291379"/>
    <lineage>
        <taxon>Bacteria</taxon>
        <taxon>Pseudomonadati</taxon>
        <taxon>Spirochaetota</taxon>
        <taxon>Spirochaetia</taxon>
        <taxon>Spirochaetales</taxon>
        <taxon>Treponemataceae</taxon>
        <taxon>Treponema</taxon>
    </lineage>
</organism>
<dbReference type="InterPro" id="IPR018958">
    <property type="entry name" value="Knr4/Smi1-like_dom"/>
</dbReference>
<dbReference type="OrthoDB" id="6637351at2"/>
<dbReference type="KEGG" id="tped:TPE_2169"/>
<sequence>MSVDKYIKLITKFIDNAIDAKEFEQSFLEMFKTEQEKISEKDYLVLDSLFGDVDMFCFDSELFEEGDLTESDLRKSAEQTLERLINNKDKKMNLFKDSKLLYEGRESQLSEEEIRQLLGINCDKINNFIQLYLIYDGIFFPKQAMMFRHTFYTITKGDWDKIEIGFFLKFDDIIKTRKLQIENNTGLDYFTQTHIPFADDGFGNDIWIEISTGVIKVFYHEYSIEEGLITVAPNFDDFCSSLENWTLK</sequence>
<dbReference type="Gene3D" id="3.40.1580.10">
    <property type="entry name" value="SMI1/KNR4-like"/>
    <property type="match status" value="1"/>
</dbReference>
<dbReference type="STRING" id="1291379.TPE_2169"/>
<dbReference type="InterPro" id="IPR015287">
    <property type="entry name" value="Colicin_D_immunity_dom"/>
</dbReference>
<evidence type="ECO:0008006" key="5">
    <source>
        <dbReference type="Google" id="ProtNLM"/>
    </source>
</evidence>
<feature type="domain" description="Knr4/Smi1-like" evidence="2">
    <location>
        <begin position="127"/>
        <end position="239"/>
    </location>
</feature>
<dbReference type="GO" id="GO:0015643">
    <property type="term" value="F:toxic substance binding"/>
    <property type="evidence" value="ECO:0007669"/>
    <property type="project" value="InterPro"/>
</dbReference>
<feature type="domain" description="Colicin D immunity protein" evidence="1">
    <location>
        <begin position="1"/>
        <end position="84"/>
    </location>
</feature>
<dbReference type="InterPro" id="IPR037883">
    <property type="entry name" value="Knr4/Smi1-like_sf"/>
</dbReference>
<dbReference type="GO" id="GO:0030153">
    <property type="term" value="P:bacteriocin immunity"/>
    <property type="evidence" value="ECO:0007669"/>
    <property type="project" value="InterPro"/>
</dbReference>
<dbReference type="RefSeq" id="WP_020965940.1">
    <property type="nucleotide sequence ID" value="NC_022097.1"/>
</dbReference>
<evidence type="ECO:0000259" key="2">
    <source>
        <dbReference type="Pfam" id="PF09346"/>
    </source>
</evidence>
<name>S6A1G0_9SPIR</name>
<proteinExistence type="predicted"/>
<accession>S6A1G0</accession>
<reference evidence="3 4" key="1">
    <citation type="journal article" date="2013" name="PLoS ONE">
        <title>Genome-Wide Relatedness of Treponema pedis, from Gingiva and Necrotic Skin Lesions of Pigs, with the Human Oral Pathogen Treponema denticola.</title>
        <authorList>
            <person name="Svartstrom O."/>
            <person name="Mushtaq M."/>
            <person name="Pringle M."/>
            <person name="Segerman B."/>
        </authorList>
    </citation>
    <scope>NUCLEOTIDE SEQUENCE [LARGE SCALE GENOMIC DNA]</scope>
    <source>
        <strain evidence="3">T A4</strain>
    </source>
</reference>
<dbReference type="Gene3D" id="1.20.120.650">
    <property type="entry name" value="Colicin D"/>
    <property type="match status" value="1"/>
</dbReference>
<evidence type="ECO:0000313" key="4">
    <source>
        <dbReference type="Proteomes" id="UP000015620"/>
    </source>
</evidence>
<keyword evidence="4" id="KW-1185">Reference proteome</keyword>
<dbReference type="Pfam" id="PF09204">
    <property type="entry name" value="Colicin_immun"/>
    <property type="match status" value="1"/>
</dbReference>
<dbReference type="PATRIC" id="fig|1291379.3.peg.2141"/>
<dbReference type="Pfam" id="PF09346">
    <property type="entry name" value="SMI1_KNR4"/>
    <property type="match status" value="1"/>
</dbReference>
<dbReference type="EMBL" id="CP004120">
    <property type="protein sequence ID" value="AGT44643.1"/>
    <property type="molecule type" value="Genomic_DNA"/>
</dbReference>
<evidence type="ECO:0000313" key="3">
    <source>
        <dbReference type="EMBL" id="AGT44643.1"/>
    </source>
</evidence>
<gene>
    <name evidence="3" type="ORF">TPE_2169</name>
</gene>
<dbReference type="Proteomes" id="UP000015620">
    <property type="component" value="Chromosome"/>
</dbReference>